<accession>A0A1Q8TFL9</accession>
<dbReference type="PANTHER" id="PTHR39473">
    <property type="match status" value="1"/>
</dbReference>
<name>A0A1Q8TFL9_9GAMM</name>
<dbReference type="PANTHER" id="PTHR39473:SF1">
    <property type="entry name" value="DINB-LIKE DOMAIN-CONTAINING PROTEIN"/>
    <property type="match status" value="1"/>
</dbReference>
<evidence type="ECO:0000313" key="3">
    <source>
        <dbReference type="EMBL" id="OLO12475.1"/>
    </source>
</evidence>
<comment type="caution">
    <text evidence="3">The sequence shown here is derived from an EMBL/GenBank/DDBJ whole genome shotgun (WGS) entry which is preliminary data.</text>
</comment>
<reference evidence="3 4" key="1">
    <citation type="submission" date="2016-12" db="EMBL/GenBank/DDBJ databases">
        <title>Draft genome sequences of strains Salinicola socius SMB35, Salinicola sp. MH3R3-1 and Chromohalobacter sp. SMB17 from the Verkhnekamsk potash mining region of Russia.</title>
        <authorList>
            <person name="Mavrodi D.V."/>
            <person name="Olsson B.E."/>
            <person name="Korsakova E.S."/>
            <person name="Pyankova A."/>
            <person name="Mavrodi O.V."/>
            <person name="Plotnikova E.G."/>
        </authorList>
    </citation>
    <scope>NUCLEOTIDE SEQUENCE [LARGE SCALE GENOMIC DNA]</scope>
    <source>
        <strain evidence="3 4">SMB17</strain>
    </source>
</reference>
<evidence type="ECO:0000256" key="2">
    <source>
        <dbReference type="ARBA" id="ARBA00022723"/>
    </source>
</evidence>
<dbReference type="InterPro" id="IPR007837">
    <property type="entry name" value="DinB"/>
</dbReference>
<gene>
    <name evidence="3" type="ORF">BTW10_03125</name>
</gene>
<comment type="similarity">
    <text evidence="1">Belongs to the DinB family.</text>
</comment>
<dbReference type="RefSeq" id="WP_075368118.1">
    <property type="nucleotide sequence ID" value="NZ_MSDQ01000006.1"/>
</dbReference>
<sequence>MSTPALNALLEEAADTLRQLATFVAMLPAAQYTAPHGADARHSIGKHVRHILDHYEALLAVGYEAQALTIDYEHRRRDPDIERHPDVAFAHLHHVRERLTRLGQRDTATHCRQLAYRAGDHVLPLNTSVERELVFLTSHAIHHMAIIALLADTQGIEVAETFGVHPSTQRHWQNNRPSNHEVTS</sequence>
<dbReference type="Proteomes" id="UP000186806">
    <property type="component" value="Unassembled WGS sequence"/>
</dbReference>
<proteinExistence type="inferred from homology"/>
<dbReference type="EMBL" id="MSDQ01000006">
    <property type="protein sequence ID" value="OLO12475.1"/>
    <property type="molecule type" value="Genomic_DNA"/>
</dbReference>
<dbReference type="InterPro" id="IPR034660">
    <property type="entry name" value="DinB/YfiT-like"/>
</dbReference>
<dbReference type="Gene3D" id="1.20.120.450">
    <property type="entry name" value="dinb family like domain"/>
    <property type="match status" value="1"/>
</dbReference>
<protein>
    <recommendedName>
        <fullName evidence="5">DinB-like domain-containing protein</fullName>
    </recommendedName>
</protein>
<keyword evidence="2" id="KW-0479">Metal-binding</keyword>
<evidence type="ECO:0008006" key="5">
    <source>
        <dbReference type="Google" id="ProtNLM"/>
    </source>
</evidence>
<evidence type="ECO:0000256" key="1">
    <source>
        <dbReference type="ARBA" id="ARBA00008635"/>
    </source>
</evidence>
<dbReference type="AlphaFoldDB" id="A0A1Q8TFL9"/>
<dbReference type="Pfam" id="PF05163">
    <property type="entry name" value="DinB"/>
    <property type="match status" value="1"/>
</dbReference>
<keyword evidence="4" id="KW-1185">Reference proteome</keyword>
<dbReference type="SUPFAM" id="SSF109854">
    <property type="entry name" value="DinB/YfiT-like putative metalloenzymes"/>
    <property type="match status" value="1"/>
</dbReference>
<organism evidence="3 4">
    <name type="scientific">Chromohalobacter japonicus</name>
    <dbReference type="NCBI Taxonomy" id="223900"/>
    <lineage>
        <taxon>Bacteria</taxon>
        <taxon>Pseudomonadati</taxon>
        <taxon>Pseudomonadota</taxon>
        <taxon>Gammaproteobacteria</taxon>
        <taxon>Oceanospirillales</taxon>
        <taxon>Halomonadaceae</taxon>
        <taxon>Chromohalobacter</taxon>
    </lineage>
</organism>
<evidence type="ECO:0000313" key="4">
    <source>
        <dbReference type="Proteomes" id="UP000186806"/>
    </source>
</evidence>
<dbReference type="GO" id="GO:0046872">
    <property type="term" value="F:metal ion binding"/>
    <property type="evidence" value="ECO:0007669"/>
    <property type="project" value="UniProtKB-KW"/>
</dbReference>